<keyword evidence="4" id="KW-1185">Reference proteome</keyword>
<feature type="compositionally biased region" description="Polar residues" evidence="1">
    <location>
        <begin position="78"/>
        <end position="88"/>
    </location>
</feature>
<feature type="chain" id="PRO_5019159633" evidence="2">
    <location>
        <begin position="25"/>
        <end position="189"/>
    </location>
</feature>
<feature type="compositionally biased region" description="Low complexity" evidence="1">
    <location>
        <begin position="122"/>
        <end position="147"/>
    </location>
</feature>
<feature type="region of interest" description="Disordered" evidence="1">
    <location>
        <begin position="62"/>
        <end position="91"/>
    </location>
</feature>
<sequence>MPQKFKKLLDMIMVVIHLVSRCFGAGGTTAEPEQTQRNDNSPDELTEEERILQPTNLTTLEVGEETADRRDPILEENPTFQQPSTIPLTRTPDDQVHVEHASNLGARNPESPPLSTSFSGAQSSPLPQTPLPQTTNSFSTTNTNSFNTTYTDVVNSYNTYHYETHYHTHVNVSFRLLVRFGERSRLNDG</sequence>
<name>A0A409X5R1_9AGAR</name>
<evidence type="ECO:0000313" key="3">
    <source>
        <dbReference type="EMBL" id="PPQ86071.1"/>
    </source>
</evidence>
<evidence type="ECO:0000313" key="4">
    <source>
        <dbReference type="Proteomes" id="UP000284706"/>
    </source>
</evidence>
<comment type="caution">
    <text evidence="3">The sequence shown here is derived from an EMBL/GenBank/DDBJ whole genome shotgun (WGS) entry which is preliminary data.</text>
</comment>
<accession>A0A409X5R1</accession>
<evidence type="ECO:0000256" key="2">
    <source>
        <dbReference type="SAM" id="SignalP"/>
    </source>
</evidence>
<feature type="region of interest" description="Disordered" evidence="1">
    <location>
        <begin position="27"/>
        <end position="47"/>
    </location>
</feature>
<dbReference type="EMBL" id="NHYE01004152">
    <property type="protein sequence ID" value="PPQ86071.1"/>
    <property type="molecule type" value="Genomic_DNA"/>
</dbReference>
<keyword evidence="2" id="KW-0732">Signal</keyword>
<organism evidence="3 4">
    <name type="scientific">Gymnopilus dilepis</name>
    <dbReference type="NCBI Taxonomy" id="231916"/>
    <lineage>
        <taxon>Eukaryota</taxon>
        <taxon>Fungi</taxon>
        <taxon>Dikarya</taxon>
        <taxon>Basidiomycota</taxon>
        <taxon>Agaricomycotina</taxon>
        <taxon>Agaricomycetes</taxon>
        <taxon>Agaricomycetidae</taxon>
        <taxon>Agaricales</taxon>
        <taxon>Agaricineae</taxon>
        <taxon>Hymenogastraceae</taxon>
        <taxon>Gymnopilus</taxon>
    </lineage>
</organism>
<protein>
    <submittedName>
        <fullName evidence="3">Uncharacterized protein</fullName>
    </submittedName>
</protein>
<dbReference type="InParanoid" id="A0A409X5R1"/>
<reference evidence="3 4" key="1">
    <citation type="journal article" date="2018" name="Evol. Lett.">
        <title>Horizontal gene cluster transfer increased hallucinogenic mushroom diversity.</title>
        <authorList>
            <person name="Reynolds H.T."/>
            <person name="Vijayakumar V."/>
            <person name="Gluck-Thaler E."/>
            <person name="Korotkin H.B."/>
            <person name="Matheny P.B."/>
            <person name="Slot J.C."/>
        </authorList>
    </citation>
    <scope>NUCLEOTIDE SEQUENCE [LARGE SCALE GENOMIC DNA]</scope>
    <source>
        <strain evidence="3 4">SRW20</strain>
    </source>
</reference>
<dbReference type="Proteomes" id="UP000284706">
    <property type="component" value="Unassembled WGS sequence"/>
</dbReference>
<gene>
    <name evidence="3" type="ORF">CVT26_013746</name>
</gene>
<feature type="signal peptide" evidence="2">
    <location>
        <begin position="1"/>
        <end position="24"/>
    </location>
</feature>
<evidence type="ECO:0000256" key="1">
    <source>
        <dbReference type="SAM" id="MobiDB-lite"/>
    </source>
</evidence>
<dbReference type="AlphaFoldDB" id="A0A409X5R1"/>
<proteinExistence type="predicted"/>
<feature type="region of interest" description="Disordered" evidence="1">
    <location>
        <begin position="104"/>
        <end position="147"/>
    </location>
</feature>